<name>B9T184_RICCO</name>
<evidence type="ECO:0000313" key="1">
    <source>
        <dbReference type="EMBL" id="EEF30375.1"/>
    </source>
</evidence>
<dbReference type="Proteomes" id="UP000008311">
    <property type="component" value="Unassembled WGS sequence"/>
</dbReference>
<keyword evidence="2" id="KW-1185">Reference proteome</keyword>
<accession>B9T184</accession>
<proteinExistence type="predicted"/>
<sequence>MDEDQHVVVARANLESKNPVRKFAHVNFETDSLMLVQAIESSDSEINLAIEADLLFIKSLELSTPPGVFCT</sequence>
<gene>
    <name evidence="1" type="ORF">RCOM_0495190</name>
</gene>
<dbReference type="AlphaFoldDB" id="B9T184"/>
<dbReference type="InParanoid" id="B9T184"/>
<dbReference type="EMBL" id="EQ974328">
    <property type="protein sequence ID" value="EEF30375.1"/>
    <property type="molecule type" value="Genomic_DNA"/>
</dbReference>
<protein>
    <submittedName>
        <fullName evidence="1">Uncharacterized protein</fullName>
    </submittedName>
</protein>
<organism evidence="1 2">
    <name type="scientific">Ricinus communis</name>
    <name type="common">Castor bean</name>
    <dbReference type="NCBI Taxonomy" id="3988"/>
    <lineage>
        <taxon>Eukaryota</taxon>
        <taxon>Viridiplantae</taxon>
        <taxon>Streptophyta</taxon>
        <taxon>Embryophyta</taxon>
        <taxon>Tracheophyta</taxon>
        <taxon>Spermatophyta</taxon>
        <taxon>Magnoliopsida</taxon>
        <taxon>eudicotyledons</taxon>
        <taxon>Gunneridae</taxon>
        <taxon>Pentapetalae</taxon>
        <taxon>rosids</taxon>
        <taxon>fabids</taxon>
        <taxon>Malpighiales</taxon>
        <taxon>Euphorbiaceae</taxon>
        <taxon>Acalyphoideae</taxon>
        <taxon>Acalypheae</taxon>
        <taxon>Ricinus</taxon>
    </lineage>
</organism>
<reference evidence="2" key="1">
    <citation type="journal article" date="2010" name="Nat. Biotechnol.">
        <title>Draft genome sequence of the oilseed species Ricinus communis.</title>
        <authorList>
            <person name="Chan A.P."/>
            <person name="Crabtree J."/>
            <person name="Zhao Q."/>
            <person name="Lorenzi H."/>
            <person name="Orvis J."/>
            <person name="Puiu D."/>
            <person name="Melake-Berhan A."/>
            <person name="Jones K.M."/>
            <person name="Redman J."/>
            <person name="Chen G."/>
            <person name="Cahoon E.B."/>
            <person name="Gedil M."/>
            <person name="Stanke M."/>
            <person name="Haas B.J."/>
            <person name="Wortman J.R."/>
            <person name="Fraser-Liggett C.M."/>
            <person name="Ravel J."/>
            <person name="Rabinowicz P.D."/>
        </authorList>
    </citation>
    <scope>NUCLEOTIDE SEQUENCE [LARGE SCALE GENOMIC DNA]</scope>
    <source>
        <strain evidence="2">cv. Hale</strain>
    </source>
</reference>
<evidence type="ECO:0000313" key="2">
    <source>
        <dbReference type="Proteomes" id="UP000008311"/>
    </source>
</evidence>